<dbReference type="Pfam" id="PF23791">
    <property type="entry name" value="DUF7173"/>
    <property type="match status" value="1"/>
</dbReference>
<dbReference type="Proteomes" id="UP000257039">
    <property type="component" value="Unassembled WGS sequence"/>
</dbReference>
<organism evidence="2 3">
    <name type="scientific">Zooshikella ganghwensis</name>
    <dbReference type="NCBI Taxonomy" id="202772"/>
    <lineage>
        <taxon>Bacteria</taxon>
        <taxon>Pseudomonadati</taxon>
        <taxon>Pseudomonadota</taxon>
        <taxon>Gammaproteobacteria</taxon>
        <taxon>Oceanospirillales</taxon>
        <taxon>Zooshikellaceae</taxon>
        <taxon>Zooshikella</taxon>
    </lineage>
</organism>
<dbReference type="RefSeq" id="WP_094787755.1">
    <property type="nucleotide sequence ID" value="NZ_NDXW01000001.1"/>
</dbReference>
<dbReference type="AlphaFoldDB" id="A0A4P9VMQ7"/>
<name>A0A4P9VMQ7_9GAMM</name>
<accession>A0A4P9VMQ7</accession>
<comment type="caution">
    <text evidence="2">The sequence shown here is derived from an EMBL/GenBank/DDBJ whole genome shotgun (WGS) entry which is preliminary data.</text>
</comment>
<feature type="coiled-coil region" evidence="1">
    <location>
        <begin position="14"/>
        <end position="41"/>
    </location>
</feature>
<reference evidence="2 3" key="1">
    <citation type="submission" date="2017-04" db="EMBL/GenBank/DDBJ databases">
        <title>Draft genome sequence of Zooshikella ganghwensis VG4 isolated from Red Sea sediments.</title>
        <authorList>
            <person name="Rehman Z."/>
            <person name="Alam I."/>
            <person name="Kamau A."/>
            <person name="Bajic V."/>
            <person name="Leiknes T."/>
        </authorList>
    </citation>
    <scope>NUCLEOTIDE SEQUENCE [LARGE SCALE GENOMIC DNA]</scope>
    <source>
        <strain evidence="2 3">VG4</strain>
    </source>
</reference>
<keyword evidence="3" id="KW-1185">Reference proteome</keyword>
<proteinExistence type="predicted"/>
<evidence type="ECO:0000313" key="2">
    <source>
        <dbReference type="EMBL" id="RDH44643.1"/>
    </source>
</evidence>
<sequence length="139" mass="15794">MNITMAAPDPVRMVDFYAEKLQDIKQQITDLNQQKTFIERELINLVGAQEEGSNAHETTFFKVTTTGKVDRKVITKHLNTVKEVVTPEIFNSIFRLKFEVNVTALKHLKKQCPKEYNAVAYAIESKPAKTSVKVDALEP</sequence>
<evidence type="ECO:0000313" key="3">
    <source>
        <dbReference type="Proteomes" id="UP000257039"/>
    </source>
</evidence>
<dbReference type="EMBL" id="NDXW01000001">
    <property type="protein sequence ID" value="RDH44643.1"/>
    <property type="molecule type" value="Genomic_DNA"/>
</dbReference>
<protein>
    <submittedName>
        <fullName evidence="2">Uncharacterized protein</fullName>
    </submittedName>
</protein>
<evidence type="ECO:0000256" key="1">
    <source>
        <dbReference type="SAM" id="Coils"/>
    </source>
</evidence>
<gene>
    <name evidence="2" type="ORF">B9G39_15040</name>
</gene>
<keyword evidence="1" id="KW-0175">Coiled coil</keyword>
<dbReference type="InterPro" id="IPR055597">
    <property type="entry name" value="DUF7173"/>
</dbReference>